<reference evidence="2" key="1">
    <citation type="journal article" date="2022" name="Mol. Ecol. Resour.">
        <title>The genomes of chicory, endive, great burdock and yacon provide insights into Asteraceae palaeo-polyploidization history and plant inulin production.</title>
        <authorList>
            <person name="Fan W."/>
            <person name="Wang S."/>
            <person name="Wang H."/>
            <person name="Wang A."/>
            <person name="Jiang F."/>
            <person name="Liu H."/>
            <person name="Zhao H."/>
            <person name="Xu D."/>
            <person name="Zhang Y."/>
        </authorList>
    </citation>
    <scope>NUCLEOTIDE SEQUENCE [LARGE SCALE GENOMIC DNA]</scope>
    <source>
        <strain evidence="2">cv. Yunnan</strain>
    </source>
</reference>
<accession>A0ACB9IG65</accession>
<evidence type="ECO:0000313" key="1">
    <source>
        <dbReference type="EMBL" id="KAI3806792.1"/>
    </source>
</evidence>
<sequence>MKVISEPFLTSVFSLLFCSSLDETPKHCLKVIPNNPLVFPSKLIHRCPPPATAAALPDFRFQRFFTFSSTASNRRNTGFGGEGDRIGSIAVDLKIRTRNDANSCPSFHNFLLAWQKRLYGDMWLDEKWEHKSKSIISKT</sequence>
<protein>
    <submittedName>
        <fullName evidence="1">Uncharacterized protein</fullName>
    </submittedName>
</protein>
<organism evidence="1 2">
    <name type="scientific">Smallanthus sonchifolius</name>
    <dbReference type="NCBI Taxonomy" id="185202"/>
    <lineage>
        <taxon>Eukaryota</taxon>
        <taxon>Viridiplantae</taxon>
        <taxon>Streptophyta</taxon>
        <taxon>Embryophyta</taxon>
        <taxon>Tracheophyta</taxon>
        <taxon>Spermatophyta</taxon>
        <taxon>Magnoliopsida</taxon>
        <taxon>eudicotyledons</taxon>
        <taxon>Gunneridae</taxon>
        <taxon>Pentapetalae</taxon>
        <taxon>asterids</taxon>
        <taxon>campanulids</taxon>
        <taxon>Asterales</taxon>
        <taxon>Asteraceae</taxon>
        <taxon>Asteroideae</taxon>
        <taxon>Heliantheae alliance</taxon>
        <taxon>Millerieae</taxon>
        <taxon>Smallanthus</taxon>
    </lineage>
</organism>
<dbReference type="Proteomes" id="UP001056120">
    <property type="component" value="Linkage Group LG08"/>
</dbReference>
<comment type="caution">
    <text evidence="1">The sequence shown here is derived from an EMBL/GenBank/DDBJ whole genome shotgun (WGS) entry which is preliminary data.</text>
</comment>
<dbReference type="EMBL" id="CM042025">
    <property type="protein sequence ID" value="KAI3806792.1"/>
    <property type="molecule type" value="Genomic_DNA"/>
</dbReference>
<keyword evidence="2" id="KW-1185">Reference proteome</keyword>
<proteinExistence type="predicted"/>
<gene>
    <name evidence="1" type="ORF">L1987_22707</name>
</gene>
<name>A0ACB9IG65_9ASTR</name>
<evidence type="ECO:0000313" key="2">
    <source>
        <dbReference type="Proteomes" id="UP001056120"/>
    </source>
</evidence>
<reference evidence="1 2" key="2">
    <citation type="journal article" date="2022" name="Mol. Ecol. Resour.">
        <title>The genomes of chicory, endive, great burdock and yacon provide insights into Asteraceae paleo-polyploidization history and plant inulin production.</title>
        <authorList>
            <person name="Fan W."/>
            <person name="Wang S."/>
            <person name="Wang H."/>
            <person name="Wang A."/>
            <person name="Jiang F."/>
            <person name="Liu H."/>
            <person name="Zhao H."/>
            <person name="Xu D."/>
            <person name="Zhang Y."/>
        </authorList>
    </citation>
    <scope>NUCLEOTIDE SEQUENCE [LARGE SCALE GENOMIC DNA]</scope>
    <source>
        <strain evidence="2">cv. Yunnan</strain>
        <tissue evidence="1">Leaves</tissue>
    </source>
</reference>